<protein>
    <submittedName>
        <fullName evidence="4">Flavodoxin family protein</fullName>
    </submittedName>
</protein>
<dbReference type="InterPro" id="IPR051796">
    <property type="entry name" value="ISF_SsuE-like"/>
</dbReference>
<organism evidence="4 5">
    <name type="scientific">Megasphaera hominis</name>
    <dbReference type="NCBI Taxonomy" id="159836"/>
    <lineage>
        <taxon>Bacteria</taxon>
        <taxon>Bacillati</taxon>
        <taxon>Bacillota</taxon>
        <taxon>Negativicutes</taxon>
        <taxon>Veillonellales</taxon>
        <taxon>Veillonellaceae</taxon>
        <taxon>Megasphaera</taxon>
    </lineage>
</organism>
<dbReference type="Pfam" id="PF03358">
    <property type="entry name" value="FMN_red"/>
    <property type="match status" value="1"/>
</dbReference>
<evidence type="ECO:0000259" key="3">
    <source>
        <dbReference type="Pfam" id="PF03358"/>
    </source>
</evidence>
<keyword evidence="5" id="KW-1185">Reference proteome</keyword>
<accession>A0ABR6VFJ4</accession>
<keyword evidence="1" id="KW-0285">Flavoprotein</keyword>
<dbReference type="PANTHER" id="PTHR43278">
    <property type="entry name" value="NAD(P)H-DEPENDENT FMN-CONTAINING OXIDOREDUCTASE YWQN-RELATED"/>
    <property type="match status" value="1"/>
</dbReference>
<feature type="domain" description="NADPH-dependent FMN reductase-like" evidence="3">
    <location>
        <begin position="3"/>
        <end position="113"/>
    </location>
</feature>
<comment type="caution">
    <text evidence="4">The sequence shown here is derived from an EMBL/GenBank/DDBJ whole genome shotgun (WGS) entry which is preliminary data.</text>
</comment>
<dbReference type="SUPFAM" id="SSF52218">
    <property type="entry name" value="Flavoproteins"/>
    <property type="match status" value="1"/>
</dbReference>
<dbReference type="EMBL" id="JACOGK010000004">
    <property type="protein sequence ID" value="MBC3536057.1"/>
    <property type="molecule type" value="Genomic_DNA"/>
</dbReference>
<dbReference type="Gene3D" id="3.40.50.360">
    <property type="match status" value="1"/>
</dbReference>
<evidence type="ECO:0000256" key="2">
    <source>
        <dbReference type="ARBA" id="ARBA00022643"/>
    </source>
</evidence>
<sequence>MKKTILINASPRKKWNTAHLLKAAEAGACEAGAETEYVDLYDVKGTGCRSCLACKKKDGRRCHCFWPDGFSPLIDSIFAADAVIIGTPIYFGEPTAQFRALVERLIFCSFSYDDYSSYVDKKINVGLIYTMNAPYEYYEKTYKEQFKRTEDLFRYLKGTVSIYAACNTLQVEDYSKFNMASFSETEKKEHQEFQFPKDMAAVKAMAARLSQ</sequence>
<dbReference type="InterPro" id="IPR029039">
    <property type="entry name" value="Flavoprotein-like_sf"/>
</dbReference>
<dbReference type="RefSeq" id="WP_186502142.1">
    <property type="nucleotide sequence ID" value="NZ_JACOGK010000004.1"/>
</dbReference>
<dbReference type="InterPro" id="IPR005025">
    <property type="entry name" value="FMN_Rdtase-like_dom"/>
</dbReference>
<dbReference type="Proteomes" id="UP000606870">
    <property type="component" value="Unassembled WGS sequence"/>
</dbReference>
<evidence type="ECO:0000313" key="4">
    <source>
        <dbReference type="EMBL" id="MBC3536057.1"/>
    </source>
</evidence>
<proteinExistence type="predicted"/>
<evidence type="ECO:0000256" key="1">
    <source>
        <dbReference type="ARBA" id="ARBA00022630"/>
    </source>
</evidence>
<reference evidence="4 5" key="1">
    <citation type="submission" date="2020-08" db="EMBL/GenBank/DDBJ databases">
        <authorList>
            <person name="Liu C."/>
            <person name="Sun Q."/>
        </authorList>
    </citation>
    <scope>NUCLEOTIDE SEQUENCE [LARGE SCALE GENOMIC DNA]</scope>
    <source>
        <strain evidence="4 5">NSJ-59</strain>
    </source>
</reference>
<dbReference type="PANTHER" id="PTHR43278:SF2">
    <property type="entry name" value="IRON-SULFUR FLAVOPROTEIN"/>
    <property type="match status" value="1"/>
</dbReference>
<gene>
    <name evidence="4" type="ORF">H8J70_02140</name>
</gene>
<name>A0ABR6VFJ4_9FIRM</name>
<keyword evidence="2" id="KW-0288">FMN</keyword>
<evidence type="ECO:0000313" key="5">
    <source>
        <dbReference type="Proteomes" id="UP000606870"/>
    </source>
</evidence>